<proteinExistence type="predicted"/>
<keyword evidence="1" id="KW-1133">Transmembrane helix</keyword>
<evidence type="ECO:0000313" key="2">
    <source>
        <dbReference type="EMBL" id="KAF0698084.1"/>
    </source>
</evidence>
<keyword evidence="2" id="KW-0675">Receptor</keyword>
<dbReference type="Proteomes" id="UP000478052">
    <property type="component" value="Unassembled WGS sequence"/>
</dbReference>
<sequence>MATAFQIYQRPVLFLCECLGILNISYTIGPDGLLTQNTKIKFYSFLELTRIIVIFIYIFNVQKRFVLPEKFEIYKCWIIIITAKISQNWIINMVSR</sequence>
<protein>
    <submittedName>
        <fullName evidence="2">Gustatory receptor</fullName>
    </submittedName>
</protein>
<keyword evidence="3" id="KW-1185">Reference proteome</keyword>
<dbReference type="AlphaFoldDB" id="A0A6G0VLJ7"/>
<comment type="caution">
    <text evidence="2">The sequence shown here is derived from an EMBL/GenBank/DDBJ whole genome shotgun (WGS) entry which is preliminary data.</text>
</comment>
<name>A0A6G0VLJ7_APHCR</name>
<keyword evidence="1" id="KW-0812">Transmembrane</keyword>
<evidence type="ECO:0000256" key="1">
    <source>
        <dbReference type="SAM" id="Phobius"/>
    </source>
</evidence>
<feature type="transmembrane region" description="Helical" evidence="1">
    <location>
        <begin position="40"/>
        <end position="61"/>
    </location>
</feature>
<feature type="transmembrane region" description="Helical" evidence="1">
    <location>
        <begin position="12"/>
        <end position="28"/>
    </location>
</feature>
<reference evidence="2 3" key="1">
    <citation type="submission" date="2019-08" db="EMBL/GenBank/DDBJ databases">
        <title>Whole genome of Aphis craccivora.</title>
        <authorList>
            <person name="Voronova N.V."/>
            <person name="Shulinski R.S."/>
            <person name="Bandarenka Y.V."/>
            <person name="Zhorov D.G."/>
            <person name="Warner D."/>
        </authorList>
    </citation>
    <scope>NUCLEOTIDE SEQUENCE [LARGE SCALE GENOMIC DNA]</scope>
    <source>
        <strain evidence="2">180601</strain>
        <tissue evidence="2">Whole Body</tissue>
    </source>
</reference>
<feature type="non-terminal residue" evidence="2">
    <location>
        <position position="96"/>
    </location>
</feature>
<dbReference type="EMBL" id="VUJU01014983">
    <property type="protein sequence ID" value="KAF0698084.1"/>
    <property type="molecule type" value="Genomic_DNA"/>
</dbReference>
<keyword evidence="1" id="KW-0472">Membrane</keyword>
<dbReference type="OrthoDB" id="6626641at2759"/>
<gene>
    <name evidence="2" type="ORF">FWK35_00032441</name>
</gene>
<accession>A0A6G0VLJ7</accession>
<organism evidence="2 3">
    <name type="scientific">Aphis craccivora</name>
    <name type="common">Cowpea aphid</name>
    <dbReference type="NCBI Taxonomy" id="307492"/>
    <lineage>
        <taxon>Eukaryota</taxon>
        <taxon>Metazoa</taxon>
        <taxon>Ecdysozoa</taxon>
        <taxon>Arthropoda</taxon>
        <taxon>Hexapoda</taxon>
        <taxon>Insecta</taxon>
        <taxon>Pterygota</taxon>
        <taxon>Neoptera</taxon>
        <taxon>Paraneoptera</taxon>
        <taxon>Hemiptera</taxon>
        <taxon>Sternorrhyncha</taxon>
        <taxon>Aphidomorpha</taxon>
        <taxon>Aphidoidea</taxon>
        <taxon>Aphididae</taxon>
        <taxon>Aphidini</taxon>
        <taxon>Aphis</taxon>
        <taxon>Aphis</taxon>
    </lineage>
</organism>
<evidence type="ECO:0000313" key="3">
    <source>
        <dbReference type="Proteomes" id="UP000478052"/>
    </source>
</evidence>